<dbReference type="PANTHER" id="PTHR22946">
    <property type="entry name" value="DIENELACTONE HYDROLASE DOMAIN-CONTAINING PROTEIN-RELATED"/>
    <property type="match status" value="1"/>
</dbReference>
<proteinExistence type="predicted"/>
<evidence type="ECO:0000313" key="2">
    <source>
        <dbReference type="EMBL" id="SFI89155.1"/>
    </source>
</evidence>
<dbReference type="STRING" id="420953.SAMN05192543_104603"/>
<name>A0A1I3LXC8_9BURK</name>
<dbReference type="InterPro" id="IPR050261">
    <property type="entry name" value="FrsA_esterase"/>
</dbReference>
<sequence>MSTPSQASSGRYQKEGWVQWPGEPELSFQFARTLGGAQEGASLISECFAAASRMTPGDTESWYREWQVFAQKSEWRAEEAFARGRFRTASSNWLRASNYYRSSEFYLAHDDPRRVDTFDSVERCSHRYLAGLHPAGEVVAIPYENGAHLDAYFLPCADSSVRSPVVIAFGGLDEYKDELLHEMPKHALTRGMSLLLVDMPGQGGTLRRQKIVNRPDTHVPVGACIDYLLTRSDVDPAKIALYGASVGGVYAARAASFEKRLVATVSDSVMFDMSSLFEGWLATPERLIWRHLKWVFGCATAEEVVEKAKAFRLEGVINRIDMPYLVLQGTEDWLGLKTATDTYDYARANGVDAELRLFDPAETGAAHCQIDNPTLGQEFICDWLAGHLGIDQGAVRARMSALA</sequence>
<evidence type="ECO:0000256" key="1">
    <source>
        <dbReference type="ARBA" id="ARBA00022801"/>
    </source>
</evidence>
<dbReference type="EMBL" id="FOQU01000004">
    <property type="protein sequence ID" value="SFI89155.1"/>
    <property type="molecule type" value="Genomic_DNA"/>
</dbReference>
<gene>
    <name evidence="2" type="ORF">SAMN05192543_104603</name>
</gene>
<dbReference type="Proteomes" id="UP000199548">
    <property type="component" value="Unassembled WGS sequence"/>
</dbReference>
<dbReference type="Gene3D" id="1.20.1440.110">
    <property type="entry name" value="acylaminoacyl peptidase"/>
    <property type="match status" value="1"/>
</dbReference>
<dbReference type="GO" id="GO:0016787">
    <property type="term" value="F:hydrolase activity"/>
    <property type="evidence" value="ECO:0007669"/>
    <property type="project" value="UniProtKB-KW"/>
</dbReference>
<evidence type="ECO:0000313" key="3">
    <source>
        <dbReference type="Proteomes" id="UP000199548"/>
    </source>
</evidence>
<keyword evidence="1" id="KW-0378">Hydrolase</keyword>
<dbReference type="OrthoDB" id="9812921at2"/>
<dbReference type="Gene3D" id="3.40.50.1820">
    <property type="entry name" value="alpha/beta hydrolase"/>
    <property type="match status" value="1"/>
</dbReference>
<organism evidence="2 3">
    <name type="scientific">Paraburkholderia megapolitana</name>
    <dbReference type="NCBI Taxonomy" id="420953"/>
    <lineage>
        <taxon>Bacteria</taxon>
        <taxon>Pseudomonadati</taxon>
        <taxon>Pseudomonadota</taxon>
        <taxon>Betaproteobacteria</taxon>
        <taxon>Burkholderiales</taxon>
        <taxon>Burkholderiaceae</taxon>
        <taxon>Paraburkholderia</taxon>
    </lineage>
</organism>
<dbReference type="RefSeq" id="WP_091012742.1">
    <property type="nucleotide sequence ID" value="NZ_CP041743.1"/>
</dbReference>
<evidence type="ECO:0008006" key="4">
    <source>
        <dbReference type="Google" id="ProtNLM"/>
    </source>
</evidence>
<protein>
    <recommendedName>
        <fullName evidence="4">Alpha/beta hydrolase family protein</fullName>
    </recommendedName>
</protein>
<dbReference type="InterPro" id="IPR010520">
    <property type="entry name" value="FrsA-like"/>
</dbReference>
<dbReference type="InterPro" id="IPR029058">
    <property type="entry name" value="AB_hydrolase_fold"/>
</dbReference>
<reference evidence="2 3" key="1">
    <citation type="submission" date="2016-10" db="EMBL/GenBank/DDBJ databases">
        <authorList>
            <person name="de Groot N.N."/>
        </authorList>
    </citation>
    <scope>NUCLEOTIDE SEQUENCE [LARGE SCALE GENOMIC DNA]</scope>
    <source>
        <strain evidence="2 3">LMG 23650</strain>
    </source>
</reference>
<dbReference type="PANTHER" id="PTHR22946:SF12">
    <property type="entry name" value="CONIDIAL PIGMENT BIOSYNTHESIS PROTEIN AYG1 (AFU_ORTHOLOGUE AFUA_2G17550)"/>
    <property type="match status" value="1"/>
</dbReference>
<accession>A0A1I3LXC8</accession>
<dbReference type="Pfam" id="PF06500">
    <property type="entry name" value="FrsA-like"/>
    <property type="match status" value="1"/>
</dbReference>
<dbReference type="AlphaFoldDB" id="A0A1I3LXC8"/>
<keyword evidence="3" id="KW-1185">Reference proteome</keyword>
<dbReference type="SUPFAM" id="SSF53474">
    <property type="entry name" value="alpha/beta-Hydrolases"/>
    <property type="match status" value="1"/>
</dbReference>